<dbReference type="EMBL" id="CP091092">
    <property type="protein sequence ID" value="WFN37647.1"/>
    <property type="molecule type" value="Genomic_DNA"/>
</dbReference>
<dbReference type="InterPro" id="IPR002804">
    <property type="entry name" value="Archease"/>
</dbReference>
<evidence type="ECO:0000256" key="2">
    <source>
        <dbReference type="ARBA" id="ARBA00022694"/>
    </source>
</evidence>
<dbReference type="GO" id="GO:0008033">
    <property type="term" value="P:tRNA processing"/>
    <property type="evidence" value="ECO:0007669"/>
    <property type="project" value="UniProtKB-KW"/>
</dbReference>
<organism evidence="6 7">
    <name type="scientific">Methanomicrobium antiquum</name>
    <dbReference type="NCBI Taxonomy" id="487686"/>
    <lineage>
        <taxon>Archaea</taxon>
        <taxon>Methanobacteriati</taxon>
        <taxon>Methanobacteriota</taxon>
        <taxon>Stenosarchaea group</taxon>
        <taxon>Methanomicrobia</taxon>
        <taxon>Methanomicrobiales</taxon>
        <taxon>Methanomicrobiaceae</taxon>
        <taxon>Methanomicrobium</taxon>
    </lineage>
</organism>
<comment type="similarity">
    <text evidence="1">Belongs to the archease family.</text>
</comment>
<accession>A0AAF0JN05</accession>
<dbReference type="GeneID" id="79949625"/>
<dbReference type="KEGG" id="manq:L1994_04465"/>
<protein>
    <submittedName>
        <fullName evidence="6">Archease</fullName>
    </submittedName>
</protein>
<sequence>MSFEEMEHTADFLFRCRGKTMEELFSETASAMFSIMFESKTKENSLNRKEKSIISKKNDEITKAAVKNEFDLTSDSYENLLVDFLSELLFLSEINGLVFSDVRVFINDFSLHAEVFGEEFDRKIHLGGAEIKGISRSGVKIINKSGNYQVDVIFDV</sequence>
<dbReference type="InterPro" id="IPR023572">
    <property type="entry name" value="Archease_dom"/>
</dbReference>
<dbReference type="RefSeq" id="WP_278100485.1">
    <property type="nucleotide sequence ID" value="NZ_CP091092.1"/>
</dbReference>
<dbReference type="SUPFAM" id="SSF69819">
    <property type="entry name" value="MTH1598-like"/>
    <property type="match status" value="1"/>
</dbReference>
<dbReference type="GO" id="GO:0046872">
    <property type="term" value="F:metal ion binding"/>
    <property type="evidence" value="ECO:0007669"/>
    <property type="project" value="UniProtKB-KW"/>
</dbReference>
<reference evidence="6" key="1">
    <citation type="submission" date="2022-01" db="EMBL/GenBank/DDBJ databases">
        <title>Complete genome of Methanomicrobium antiquum DSM 21220.</title>
        <authorList>
            <person name="Chen S.-C."/>
            <person name="You Y.-T."/>
            <person name="Zhou Y.-Z."/>
            <person name="Lai M.-C."/>
        </authorList>
    </citation>
    <scope>NUCLEOTIDE SEQUENCE</scope>
    <source>
        <strain evidence="6">DSM 21220</strain>
    </source>
</reference>
<dbReference type="PANTHER" id="PTHR12682:SF11">
    <property type="entry name" value="PROTEIN ARCHEASE"/>
    <property type="match status" value="1"/>
</dbReference>
<gene>
    <name evidence="6" type="ORF">L1994_04465</name>
</gene>
<name>A0AAF0JN05_9EURY</name>
<keyword evidence="2" id="KW-0819">tRNA processing</keyword>
<evidence type="ECO:0000259" key="5">
    <source>
        <dbReference type="Pfam" id="PF01951"/>
    </source>
</evidence>
<dbReference type="AlphaFoldDB" id="A0AAF0JN05"/>
<proteinExistence type="inferred from homology"/>
<keyword evidence="3" id="KW-0479">Metal-binding</keyword>
<dbReference type="Pfam" id="PF01951">
    <property type="entry name" value="Archease"/>
    <property type="match status" value="1"/>
</dbReference>
<feature type="domain" description="Archease" evidence="5">
    <location>
        <begin position="3"/>
        <end position="156"/>
    </location>
</feature>
<keyword evidence="4" id="KW-0106">Calcium</keyword>
<evidence type="ECO:0000256" key="3">
    <source>
        <dbReference type="ARBA" id="ARBA00022723"/>
    </source>
</evidence>
<evidence type="ECO:0000313" key="6">
    <source>
        <dbReference type="EMBL" id="WFN37647.1"/>
    </source>
</evidence>
<dbReference type="InterPro" id="IPR036820">
    <property type="entry name" value="Archease_dom_sf"/>
</dbReference>
<evidence type="ECO:0000256" key="4">
    <source>
        <dbReference type="ARBA" id="ARBA00022837"/>
    </source>
</evidence>
<evidence type="ECO:0000313" key="7">
    <source>
        <dbReference type="Proteomes" id="UP001218895"/>
    </source>
</evidence>
<dbReference type="Proteomes" id="UP001218895">
    <property type="component" value="Chromosome"/>
</dbReference>
<evidence type="ECO:0000256" key="1">
    <source>
        <dbReference type="ARBA" id="ARBA00007963"/>
    </source>
</evidence>
<dbReference type="PANTHER" id="PTHR12682">
    <property type="entry name" value="ARCHEASE"/>
    <property type="match status" value="1"/>
</dbReference>
<dbReference type="Gene3D" id="3.55.10.10">
    <property type="entry name" value="Archease domain"/>
    <property type="match status" value="1"/>
</dbReference>
<keyword evidence="7" id="KW-1185">Reference proteome</keyword>